<feature type="signal peptide" evidence="1">
    <location>
        <begin position="1"/>
        <end position="31"/>
    </location>
</feature>
<organism evidence="2 3">
    <name type="scientific">Hibiscus sabdariffa</name>
    <name type="common">roselle</name>
    <dbReference type="NCBI Taxonomy" id="183260"/>
    <lineage>
        <taxon>Eukaryota</taxon>
        <taxon>Viridiplantae</taxon>
        <taxon>Streptophyta</taxon>
        <taxon>Embryophyta</taxon>
        <taxon>Tracheophyta</taxon>
        <taxon>Spermatophyta</taxon>
        <taxon>Magnoliopsida</taxon>
        <taxon>eudicotyledons</taxon>
        <taxon>Gunneridae</taxon>
        <taxon>Pentapetalae</taxon>
        <taxon>rosids</taxon>
        <taxon>malvids</taxon>
        <taxon>Malvales</taxon>
        <taxon>Malvaceae</taxon>
        <taxon>Malvoideae</taxon>
        <taxon>Hibiscus</taxon>
    </lineage>
</organism>
<dbReference type="EMBL" id="JBBPBN010000012">
    <property type="protein sequence ID" value="KAK9028386.1"/>
    <property type="molecule type" value="Genomic_DNA"/>
</dbReference>
<gene>
    <name evidence="2" type="ORF">V6N11_068192</name>
</gene>
<protein>
    <submittedName>
        <fullName evidence="2">Uncharacterized protein</fullName>
    </submittedName>
</protein>
<evidence type="ECO:0000313" key="2">
    <source>
        <dbReference type="EMBL" id="KAK9028386.1"/>
    </source>
</evidence>
<reference evidence="2 3" key="1">
    <citation type="journal article" date="2024" name="G3 (Bethesda)">
        <title>Genome assembly of Hibiscus sabdariffa L. provides insights into metabolisms of medicinal natural products.</title>
        <authorList>
            <person name="Kim T."/>
        </authorList>
    </citation>
    <scope>NUCLEOTIDE SEQUENCE [LARGE SCALE GENOMIC DNA]</scope>
    <source>
        <strain evidence="2">TK-2024</strain>
        <tissue evidence="2">Old leaves</tissue>
    </source>
</reference>
<sequence length="178" mass="20403">MRRITISVHNLTHILLLLFTNAGIFPTRVHAPRLGLGAKRTGLRILGYPVLLSPPRYPLAFSGFLLNSRESDDRLLIWYLTKFGERVVVSEASTEEKLNVGYEYMIGYEDGSGEVTNTFENMWDLTPDMDLLMELPEEYTLETALVDLIVHVRIEKLISDKQFYDAVQLHIQSTLMIE</sequence>
<evidence type="ECO:0000256" key="1">
    <source>
        <dbReference type="SAM" id="SignalP"/>
    </source>
</evidence>
<feature type="chain" id="PRO_5047522224" evidence="1">
    <location>
        <begin position="32"/>
        <end position="178"/>
    </location>
</feature>
<dbReference type="Proteomes" id="UP001396334">
    <property type="component" value="Unassembled WGS sequence"/>
</dbReference>
<accession>A0ABR2STQ5</accession>
<keyword evidence="3" id="KW-1185">Reference proteome</keyword>
<proteinExistence type="predicted"/>
<evidence type="ECO:0000313" key="3">
    <source>
        <dbReference type="Proteomes" id="UP001396334"/>
    </source>
</evidence>
<comment type="caution">
    <text evidence="2">The sequence shown here is derived from an EMBL/GenBank/DDBJ whole genome shotgun (WGS) entry which is preliminary data.</text>
</comment>
<name>A0ABR2STQ5_9ROSI</name>
<keyword evidence="1" id="KW-0732">Signal</keyword>